<dbReference type="STRING" id="1314778.A0A5C3PH44"/>
<dbReference type="InterPro" id="IPR002018">
    <property type="entry name" value="CarbesteraseB"/>
</dbReference>
<dbReference type="Proteomes" id="UP000308197">
    <property type="component" value="Unassembled WGS sequence"/>
</dbReference>
<feature type="chain" id="PRO_5023110078" description="Carboxylic ester hydrolase" evidence="3">
    <location>
        <begin position="18"/>
        <end position="553"/>
    </location>
</feature>
<sequence length="553" mass="59210">MILLSAVLLSLLRLSLGSATCATKRQTSPTVQLDRATVVGTVNGSVESFLGIPYAQPPVGDLRLRLPQLLDSYNGTIDATALGNQCIQQALTLPPNVPPDALQGALPLFVLFSPNPDVTQSEDCLNINVIRPANISPHAKLPVLFWIYGGAYADGSNAMPGYNGTAVVERSIEIGEPVIFVALNYRLHVFGFLGGKEVQQAGIANLGLHDQRAALRWTNHFISSFGGDPTKVTIWGESAGAFSVFLHLFTNGGNTEGLFRAGIMNSGSSVPTGKIAEIQGTYDFVVDQVGCANATDTLVCLRTVPTDSLLAAANNTPPVTGFTGLATPYMPRADGVFIAEPPQQLALHGKIADVPIIIGDVQDEGTIFSLGSLNITTDAQFASYLAQAWFPGATPADLSKVLKLYPSDPASGSPFGTGSANALTPEYKRIAAVQGDWFFNARRRQLLDRFSRQQTMYNFLSARGNFTGVGDAHGSDLFTAFGPGDMTDYFVRFVNHLNPNGGNGTELVWPRYNPRTRLALQFKDGSTPLEVAADDDRLEGTNELLSLSLRFPL</sequence>
<proteinExistence type="inferred from homology"/>
<evidence type="ECO:0000259" key="4">
    <source>
        <dbReference type="Pfam" id="PF00135"/>
    </source>
</evidence>
<keyword evidence="3" id="KW-0732">Signal</keyword>
<feature type="domain" description="Carboxylesterase type B" evidence="4">
    <location>
        <begin position="28"/>
        <end position="527"/>
    </location>
</feature>
<evidence type="ECO:0000313" key="5">
    <source>
        <dbReference type="EMBL" id="TFK88169.1"/>
    </source>
</evidence>
<gene>
    <name evidence="5" type="ORF">K466DRAFT_489449</name>
</gene>
<name>A0A5C3PH44_9APHY</name>
<organism evidence="5 6">
    <name type="scientific">Polyporus arcularius HHB13444</name>
    <dbReference type="NCBI Taxonomy" id="1314778"/>
    <lineage>
        <taxon>Eukaryota</taxon>
        <taxon>Fungi</taxon>
        <taxon>Dikarya</taxon>
        <taxon>Basidiomycota</taxon>
        <taxon>Agaricomycotina</taxon>
        <taxon>Agaricomycetes</taxon>
        <taxon>Polyporales</taxon>
        <taxon>Polyporaceae</taxon>
        <taxon>Polyporus</taxon>
    </lineage>
</organism>
<evidence type="ECO:0000256" key="2">
    <source>
        <dbReference type="ARBA" id="ARBA00022801"/>
    </source>
</evidence>
<dbReference type="PANTHER" id="PTHR11559">
    <property type="entry name" value="CARBOXYLESTERASE"/>
    <property type="match status" value="1"/>
</dbReference>
<keyword evidence="6" id="KW-1185">Reference proteome</keyword>
<dbReference type="GO" id="GO:0016787">
    <property type="term" value="F:hydrolase activity"/>
    <property type="evidence" value="ECO:0007669"/>
    <property type="project" value="UniProtKB-KW"/>
</dbReference>
<dbReference type="InterPro" id="IPR029058">
    <property type="entry name" value="AB_hydrolase_fold"/>
</dbReference>
<dbReference type="InterPro" id="IPR019826">
    <property type="entry name" value="Carboxylesterase_B_AS"/>
</dbReference>
<evidence type="ECO:0000256" key="3">
    <source>
        <dbReference type="RuleBase" id="RU361235"/>
    </source>
</evidence>
<reference evidence="5 6" key="1">
    <citation type="journal article" date="2019" name="Nat. Ecol. Evol.">
        <title>Megaphylogeny resolves global patterns of mushroom evolution.</title>
        <authorList>
            <person name="Varga T."/>
            <person name="Krizsan K."/>
            <person name="Foldi C."/>
            <person name="Dima B."/>
            <person name="Sanchez-Garcia M."/>
            <person name="Sanchez-Ramirez S."/>
            <person name="Szollosi G.J."/>
            <person name="Szarkandi J.G."/>
            <person name="Papp V."/>
            <person name="Albert L."/>
            <person name="Andreopoulos W."/>
            <person name="Angelini C."/>
            <person name="Antonin V."/>
            <person name="Barry K.W."/>
            <person name="Bougher N.L."/>
            <person name="Buchanan P."/>
            <person name="Buyck B."/>
            <person name="Bense V."/>
            <person name="Catcheside P."/>
            <person name="Chovatia M."/>
            <person name="Cooper J."/>
            <person name="Damon W."/>
            <person name="Desjardin D."/>
            <person name="Finy P."/>
            <person name="Geml J."/>
            <person name="Haridas S."/>
            <person name="Hughes K."/>
            <person name="Justo A."/>
            <person name="Karasinski D."/>
            <person name="Kautmanova I."/>
            <person name="Kiss B."/>
            <person name="Kocsube S."/>
            <person name="Kotiranta H."/>
            <person name="LaButti K.M."/>
            <person name="Lechner B.E."/>
            <person name="Liimatainen K."/>
            <person name="Lipzen A."/>
            <person name="Lukacs Z."/>
            <person name="Mihaltcheva S."/>
            <person name="Morgado L.N."/>
            <person name="Niskanen T."/>
            <person name="Noordeloos M.E."/>
            <person name="Ohm R.A."/>
            <person name="Ortiz-Santana B."/>
            <person name="Ovrebo C."/>
            <person name="Racz N."/>
            <person name="Riley R."/>
            <person name="Savchenko A."/>
            <person name="Shiryaev A."/>
            <person name="Soop K."/>
            <person name="Spirin V."/>
            <person name="Szebenyi C."/>
            <person name="Tomsovsky M."/>
            <person name="Tulloss R.E."/>
            <person name="Uehling J."/>
            <person name="Grigoriev I.V."/>
            <person name="Vagvolgyi C."/>
            <person name="Papp T."/>
            <person name="Martin F.M."/>
            <person name="Miettinen O."/>
            <person name="Hibbett D.S."/>
            <person name="Nagy L.G."/>
        </authorList>
    </citation>
    <scope>NUCLEOTIDE SEQUENCE [LARGE SCALE GENOMIC DNA]</scope>
    <source>
        <strain evidence="5 6">HHB13444</strain>
    </source>
</reference>
<dbReference type="InterPro" id="IPR050309">
    <property type="entry name" value="Type-B_Carboxylest/Lipase"/>
</dbReference>
<dbReference type="Pfam" id="PF00135">
    <property type="entry name" value="COesterase"/>
    <property type="match status" value="1"/>
</dbReference>
<dbReference type="AlphaFoldDB" id="A0A5C3PH44"/>
<comment type="similarity">
    <text evidence="1 3">Belongs to the type-B carboxylesterase/lipase family.</text>
</comment>
<accession>A0A5C3PH44</accession>
<dbReference type="PROSITE" id="PS00122">
    <property type="entry name" value="CARBOXYLESTERASE_B_1"/>
    <property type="match status" value="1"/>
</dbReference>
<feature type="signal peptide" evidence="3">
    <location>
        <begin position="1"/>
        <end position="17"/>
    </location>
</feature>
<dbReference type="EMBL" id="ML211123">
    <property type="protein sequence ID" value="TFK88169.1"/>
    <property type="molecule type" value="Genomic_DNA"/>
</dbReference>
<dbReference type="EC" id="3.1.1.-" evidence="3"/>
<protein>
    <recommendedName>
        <fullName evidence="3">Carboxylic ester hydrolase</fullName>
        <ecNumber evidence="3">3.1.1.-</ecNumber>
    </recommendedName>
</protein>
<evidence type="ECO:0000256" key="1">
    <source>
        <dbReference type="ARBA" id="ARBA00005964"/>
    </source>
</evidence>
<dbReference type="InParanoid" id="A0A5C3PH44"/>
<evidence type="ECO:0000313" key="6">
    <source>
        <dbReference type="Proteomes" id="UP000308197"/>
    </source>
</evidence>
<dbReference type="SUPFAM" id="SSF53474">
    <property type="entry name" value="alpha/beta-Hydrolases"/>
    <property type="match status" value="1"/>
</dbReference>
<keyword evidence="2 3" id="KW-0378">Hydrolase</keyword>
<dbReference type="Gene3D" id="3.40.50.1820">
    <property type="entry name" value="alpha/beta hydrolase"/>
    <property type="match status" value="1"/>
</dbReference>